<evidence type="ECO:0000313" key="2">
    <source>
        <dbReference type="EMBL" id="VAW78575.1"/>
    </source>
</evidence>
<dbReference type="SUPFAM" id="SSF51261">
    <property type="entry name" value="Duplicated hybrid motif"/>
    <property type="match status" value="1"/>
</dbReference>
<organism evidence="2">
    <name type="scientific">hydrothermal vent metagenome</name>
    <dbReference type="NCBI Taxonomy" id="652676"/>
    <lineage>
        <taxon>unclassified sequences</taxon>
        <taxon>metagenomes</taxon>
        <taxon>ecological metagenomes</taxon>
    </lineage>
</organism>
<gene>
    <name evidence="2" type="ORF">MNBD_GAMMA14-425</name>
</gene>
<protein>
    <submittedName>
        <fullName evidence="2">Murein hydrolase activator EnvC</fullName>
    </submittedName>
</protein>
<dbReference type="InterPro" id="IPR011055">
    <property type="entry name" value="Dup_hybrid_motif"/>
</dbReference>
<proteinExistence type="predicted"/>
<reference evidence="2" key="1">
    <citation type="submission" date="2018-06" db="EMBL/GenBank/DDBJ databases">
        <authorList>
            <person name="Zhirakovskaya E."/>
        </authorList>
    </citation>
    <scope>NUCLEOTIDE SEQUENCE</scope>
</reference>
<evidence type="ECO:0000259" key="1">
    <source>
        <dbReference type="Pfam" id="PF01551"/>
    </source>
</evidence>
<feature type="domain" description="M23ase beta-sheet core" evidence="1">
    <location>
        <begin position="1"/>
        <end position="59"/>
    </location>
</feature>
<sequence length="72" mass="7997">MIDHGDGYMSLYGHNQALYKEVGEWVDTGEVIATLGASGGQSRPGLYFELRYRGRPVNPRKWCRGKPARVAG</sequence>
<dbReference type="InterPro" id="IPR016047">
    <property type="entry name" value="M23ase_b-sheet_dom"/>
</dbReference>
<dbReference type="EMBL" id="UOFM01000270">
    <property type="protein sequence ID" value="VAW78575.1"/>
    <property type="molecule type" value="Genomic_DNA"/>
</dbReference>
<dbReference type="Gene3D" id="2.70.70.10">
    <property type="entry name" value="Glucose Permease (Domain IIA)"/>
    <property type="match status" value="1"/>
</dbReference>
<accession>A0A3B0YCK4</accession>
<dbReference type="AlphaFoldDB" id="A0A3B0YCK4"/>
<name>A0A3B0YCK4_9ZZZZ</name>
<dbReference type="InterPro" id="IPR050570">
    <property type="entry name" value="Cell_wall_metabolism_enzyme"/>
</dbReference>
<dbReference type="CDD" id="cd12797">
    <property type="entry name" value="M23_peptidase"/>
    <property type="match status" value="1"/>
</dbReference>
<dbReference type="GO" id="GO:0004222">
    <property type="term" value="F:metalloendopeptidase activity"/>
    <property type="evidence" value="ECO:0007669"/>
    <property type="project" value="TreeGrafter"/>
</dbReference>
<keyword evidence="2" id="KW-0378">Hydrolase</keyword>
<dbReference type="PANTHER" id="PTHR21666:SF270">
    <property type="entry name" value="MUREIN HYDROLASE ACTIVATOR ENVC"/>
    <property type="match status" value="1"/>
</dbReference>
<dbReference type="PANTHER" id="PTHR21666">
    <property type="entry name" value="PEPTIDASE-RELATED"/>
    <property type="match status" value="1"/>
</dbReference>
<dbReference type="Pfam" id="PF01551">
    <property type="entry name" value="Peptidase_M23"/>
    <property type="match status" value="1"/>
</dbReference>